<sequence length="298" mass="32556">MAYKSVALVGASGNLGQITLPAFLESDLEVTAIVRSTSTATFPEGIKVIKTEYNLADLTEALKGKDAVISMIPIVSLDQQAVVIDAAIAAGVKRFIPSEYGSDTRSEKVLAAVPFFKVKKDYLDLLKTKEDVISWTALFTGPFFDWGLPLGFWGFDLANKKALLVDEGKATFTTSNGAQIGRALVGILKHPEETSNTVVAVESFTTSQLEALEILEKVTNTKFERKYQTSEDLRAEAFKLLNEGNINDGGAKLISALVFGKENLEDHKHLDLDKWNKLLGLPTESVEETIERVIKGQT</sequence>
<evidence type="ECO:0000313" key="5">
    <source>
        <dbReference type="Proteomes" id="UP000736672"/>
    </source>
</evidence>
<dbReference type="Proteomes" id="UP000736672">
    <property type="component" value="Unassembled WGS sequence"/>
</dbReference>
<evidence type="ECO:0000313" key="4">
    <source>
        <dbReference type="EMBL" id="KAH7239738.1"/>
    </source>
</evidence>
<feature type="domain" description="NmrA-like" evidence="3">
    <location>
        <begin position="4"/>
        <end position="120"/>
    </location>
</feature>
<evidence type="ECO:0000259" key="3">
    <source>
        <dbReference type="Pfam" id="PF05368"/>
    </source>
</evidence>
<name>A0A9P9GJC0_FUSSL</name>
<keyword evidence="1" id="KW-0521">NADP</keyword>
<keyword evidence="2" id="KW-0560">Oxidoreductase</keyword>
<dbReference type="Gene3D" id="3.40.50.720">
    <property type="entry name" value="NAD(P)-binding Rossmann-like Domain"/>
    <property type="match status" value="1"/>
</dbReference>
<dbReference type="Pfam" id="PF05368">
    <property type="entry name" value="NmrA"/>
    <property type="match status" value="1"/>
</dbReference>
<dbReference type="InterPro" id="IPR051609">
    <property type="entry name" value="NmrA/Isoflavone_reductase-like"/>
</dbReference>
<dbReference type="InterPro" id="IPR008030">
    <property type="entry name" value="NmrA-like"/>
</dbReference>
<dbReference type="OrthoDB" id="9984533at2759"/>
<dbReference type="AlphaFoldDB" id="A0A9P9GJC0"/>
<accession>A0A9P9GJC0</accession>
<organism evidence="4 5">
    <name type="scientific">Fusarium solani</name>
    <name type="common">Filamentous fungus</name>
    <dbReference type="NCBI Taxonomy" id="169388"/>
    <lineage>
        <taxon>Eukaryota</taxon>
        <taxon>Fungi</taxon>
        <taxon>Dikarya</taxon>
        <taxon>Ascomycota</taxon>
        <taxon>Pezizomycotina</taxon>
        <taxon>Sordariomycetes</taxon>
        <taxon>Hypocreomycetidae</taxon>
        <taxon>Hypocreales</taxon>
        <taxon>Nectriaceae</taxon>
        <taxon>Fusarium</taxon>
        <taxon>Fusarium solani species complex</taxon>
    </lineage>
</organism>
<dbReference type="PANTHER" id="PTHR47706:SF9">
    <property type="entry name" value="NMRA-LIKE DOMAIN-CONTAINING PROTEIN-RELATED"/>
    <property type="match status" value="1"/>
</dbReference>
<keyword evidence="5" id="KW-1185">Reference proteome</keyword>
<comment type="caution">
    <text evidence="4">The sequence shown here is derived from an EMBL/GenBank/DDBJ whole genome shotgun (WGS) entry which is preliminary data.</text>
</comment>
<dbReference type="Gene3D" id="3.90.25.10">
    <property type="entry name" value="UDP-galactose 4-epimerase, domain 1"/>
    <property type="match status" value="1"/>
</dbReference>
<dbReference type="PANTHER" id="PTHR47706">
    <property type="entry name" value="NMRA-LIKE FAMILY PROTEIN"/>
    <property type="match status" value="1"/>
</dbReference>
<dbReference type="SUPFAM" id="SSF51735">
    <property type="entry name" value="NAD(P)-binding Rossmann-fold domains"/>
    <property type="match status" value="1"/>
</dbReference>
<proteinExistence type="predicted"/>
<protein>
    <recommendedName>
        <fullName evidence="3">NmrA-like domain-containing protein</fullName>
    </recommendedName>
</protein>
<dbReference type="EMBL" id="JAGTJS010000021">
    <property type="protein sequence ID" value="KAH7239738.1"/>
    <property type="molecule type" value="Genomic_DNA"/>
</dbReference>
<dbReference type="CDD" id="cd05259">
    <property type="entry name" value="PCBER_SDR_a"/>
    <property type="match status" value="1"/>
</dbReference>
<dbReference type="InterPro" id="IPR036291">
    <property type="entry name" value="NAD(P)-bd_dom_sf"/>
</dbReference>
<evidence type="ECO:0000256" key="2">
    <source>
        <dbReference type="ARBA" id="ARBA00023002"/>
    </source>
</evidence>
<dbReference type="InterPro" id="IPR045312">
    <property type="entry name" value="PCBER-like"/>
</dbReference>
<reference evidence="4" key="1">
    <citation type="journal article" date="2021" name="Nat. Commun.">
        <title>Genetic determinants of endophytism in the Arabidopsis root mycobiome.</title>
        <authorList>
            <person name="Mesny F."/>
            <person name="Miyauchi S."/>
            <person name="Thiergart T."/>
            <person name="Pickel B."/>
            <person name="Atanasova L."/>
            <person name="Karlsson M."/>
            <person name="Huettel B."/>
            <person name="Barry K.W."/>
            <person name="Haridas S."/>
            <person name="Chen C."/>
            <person name="Bauer D."/>
            <person name="Andreopoulos W."/>
            <person name="Pangilinan J."/>
            <person name="LaButti K."/>
            <person name="Riley R."/>
            <person name="Lipzen A."/>
            <person name="Clum A."/>
            <person name="Drula E."/>
            <person name="Henrissat B."/>
            <person name="Kohler A."/>
            <person name="Grigoriev I.V."/>
            <person name="Martin F.M."/>
            <person name="Hacquard S."/>
        </authorList>
    </citation>
    <scope>NUCLEOTIDE SEQUENCE</scope>
    <source>
        <strain evidence="4">FSSC 5 MPI-SDFR-AT-0091</strain>
    </source>
</reference>
<dbReference type="GO" id="GO:0016491">
    <property type="term" value="F:oxidoreductase activity"/>
    <property type="evidence" value="ECO:0007669"/>
    <property type="project" value="UniProtKB-KW"/>
</dbReference>
<gene>
    <name evidence="4" type="ORF">B0J15DRAFT_405613</name>
</gene>
<evidence type="ECO:0000256" key="1">
    <source>
        <dbReference type="ARBA" id="ARBA00022857"/>
    </source>
</evidence>